<gene>
    <name evidence="2" type="ORF">FXF68_31330</name>
</gene>
<evidence type="ECO:0000313" key="3">
    <source>
        <dbReference type="Proteomes" id="UP000323505"/>
    </source>
</evidence>
<evidence type="ECO:0000259" key="1">
    <source>
        <dbReference type="Pfam" id="PF13020"/>
    </source>
</evidence>
<name>A0A5D3FAS0_9ACTN</name>
<organism evidence="2 3">
    <name type="scientific">Actinomadura decatromicini</name>
    <dbReference type="NCBI Taxonomy" id="2604572"/>
    <lineage>
        <taxon>Bacteria</taxon>
        <taxon>Bacillati</taxon>
        <taxon>Actinomycetota</taxon>
        <taxon>Actinomycetes</taxon>
        <taxon>Streptosporangiales</taxon>
        <taxon>Thermomonosporaceae</taxon>
        <taxon>Actinomadura</taxon>
    </lineage>
</organism>
<evidence type="ECO:0000313" key="2">
    <source>
        <dbReference type="EMBL" id="TYK45172.1"/>
    </source>
</evidence>
<feature type="domain" description="Protein NO VEIN C-terminal" evidence="1">
    <location>
        <begin position="91"/>
        <end position="155"/>
    </location>
</feature>
<proteinExistence type="predicted"/>
<dbReference type="Pfam" id="PF13020">
    <property type="entry name" value="NOV_C"/>
    <property type="match status" value="1"/>
</dbReference>
<dbReference type="Proteomes" id="UP000323505">
    <property type="component" value="Unassembled WGS sequence"/>
</dbReference>
<dbReference type="RefSeq" id="WP_148765566.1">
    <property type="nucleotide sequence ID" value="NZ_VSRQ01000007.1"/>
</dbReference>
<dbReference type="InterPro" id="IPR024975">
    <property type="entry name" value="NOV_C"/>
</dbReference>
<dbReference type="AlphaFoldDB" id="A0A5D3FAS0"/>
<protein>
    <submittedName>
        <fullName evidence="2">DUF3883 domain-containing protein</fullName>
    </submittedName>
</protein>
<accession>A0A5D3FAS0</accession>
<reference evidence="2 3" key="1">
    <citation type="submission" date="2019-08" db="EMBL/GenBank/DDBJ databases">
        <title>Actinomadura sp. nov. CYP1-5 isolated from mountain soil.</title>
        <authorList>
            <person name="Songsumanus A."/>
            <person name="Kuncharoen N."/>
            <person name="Kudo T."/>
            <person name="Yuki M."/>
            <person name="Igarashi Y."/>
            <person name="Tanasupawat S."/>
        </authorList>
    </citation>
    <scope>NUCLEOTIDE SEQUENCE [LARGE SCALE GENOMIC DNA]</scope>
    <source>
        <strain evidence="2 3">CYP1-5</strain>
    </source>
</reference>
<keyword evidence="3" id="KW-1185">Reference proteome</keyword>
<comment type="caution">
    <text evidence="2">The sequence shown here is derived from an EMBL/GenBank/DDBJ whole genome shotgun (WGS) entry which is preliminary data.</text>
</comment>
<dbReference type="EMBL" id="VSRQ01000007">
    <property type="protein sequence ID" value="TYK45172.1"/>
    <property type="molecule type" value="Genomic_DNA"/>
</dbReference>
<sequence>MIISELLRATEDRTTEQQFTTNHFVPLTDLNRLGRFGVGVKSVLQISDQPQFDPRIESRLGTTAPRREALGEAVRQGLTREPDPVLRQAVERRGVEVAAAWYRERGWSVTVLGKPFDLLVEKQHGSRTVEVKGSRSRVDKVIVTRNEVKNARTATADLVVVDEITWSRDSCGRIVTSGGRLRRWAGWHPTDDDLTPLTFECRLPEGPQQND</sequence>